<dbReference type="OrthoDB" id="37659at2759"/>
<dbReference type="AlphaFoldDB" id="A0A2G5HHH2"/>
<dbReference type="Proteomes" id="UP000230605">
    <property type="component" value="Chromosome 7"/>
</dbReference>
<accession>A0A2G5HHH2</accession>
<comment type="similarity">
    <text evidence="1">Belongs to the short-chain dehydrogenases/reductases (SDR) family.</text>
</comment>
<dbReference type="PRINTS" id="PR00081">
    <property type="entry name" value="GDHRDH"/>
</dbReference>
<dbReference type="EMBL" id="LKMD01000106">
    <property type="protein sequence ID" value="PIA91945.1"/>
    <property type="molecule type" value="Genomic_DNA"/>
</dbReference>
<dbReference type="InterPro" id="IPR002347">
    <property type="entry name" value="SDR_fam"/>
</dbReference>
<evidence type="ECO:0000313" key="4">
    <source>
        <dbReference type="EMBL" id="WPB05955.1"/>
    </source>
</evidence>
<keyword evidence="2" id="KW-0560">Oxidoreductase</keyword>
<evidence type="ECO:0000313" key="6">
    <source>
        <dbReference type="Proteomes" id="UP001302367"/>
    </source>
</evidence>
<reference evidence="4 6" key="2">
    <citation type="submission" date="2023-09" db="EMBL/GenBank/DDBJ databases">
        <title>Complete-Gapless Cercospora beticola genome.</title>
        <authorList>
            <person name="Wyatt N.A."/>
            <person name="Spanner R.E."/>
            <person name="Bolton M.D."/>
        </authorList>
    </citation>
    <scope>NUCLEOTIDE SEQUENCE [LARGE SCALE GENOMIC DNA]</scope>
    <source>
        <strain evidence="4">Cb09-40</strain>
    </source>
</reference>
<dbReference type="Pfam" id="PF00106">
    <property type="entry name" value="adh_short"/>
    <property type="match status" value="1"/>
</dbReference>
<dbReference type="PANTHER" id="PTHR43180">
    <property type="entry name" value="3-OXOACYL-(ACYL-CARRIER-PROTEIN) REDUCTASE (AFU_ORTHOLOGUE AFUA_6G11210)"/>
    <property type="match status" value="1"/>
</dbReference>
<sequence length="315" mass="34106">MAQFWIQDSDFASLKDKVAVITGGSSGIGLATVQLLLDTGAYVVVGDRNDPPIQHDNLTFVQTDVTSWESLKALFKTAETKHSRIDHVFSNAGISGRANYLESTFDANGELEEPSNMVYDINLRGMINTSYLGLHYFQKQSPPGGSIVCTASGSSFQQFAVWDYTTAKHGVLGWMRGAIPNLISQKLPIRINCIGPSWTLTGLVPKEITDAAGVETQTPDVVARQVATLFADESRQGQFIYSSGGRHYEIEQNVLLPAAWKVNLAGGLKEGDSEQGQLERISKAAQAHGYQTGIEEKTKAAVADQVEHKESVAGA</sequence>
<name>A0A2G5HHH2_CERBT</name>
<dbReference type="Gene3D" id="3.40.50.720">
    <property type="entry name" value="NAD(P)-binding Rossmann-like Domain"/>
    <property type="match status" value="1"/>
</dbReference>
<gene>
    <name evidence="3" type="ORF">CB0940_09705</name>
    <name evidence="4" type="ORF">RHO25_010610</name>
</gene>
<evidence type="ECO:0000313" key="5">
    <source>
        <dbReference type="Proteomes" id="UP000230605"/>
    </source>
</evidence>
<dbReference type="Proteomes" id="UP001302367">
    <property type="component" value="Chromosome 7"/>
</dbReference>
<evidence type="ECO:0000256" key="1">
    <source>
        <dbReference type="ARBA" id="ARBA00006484"/>
    </source>
</evidence>
<proteinExistence type="inferred from homology"/>
<dbReference type="PANTHER" id="PTHR43180:SF10">
    <property type="entry name" value="NAD(P)-BINDING PROTEIN"/>
    <property type="match status" value="1"/>
</dbReference>
<evidence type="ECO:0000313" key="3">
    <source>
        <dbReference type="EMBL" id="PIA91945.1"/>
    </source>
</evidence>
<organism evidence="3 5">
    <name type="scientific">Cercospora beticola</name>
    <name type="common">Sugarbeet leaf spot fungus</name>
    <dbReference type="NCBI Taxonomy" id="122368"/>
    <lineage>
        <taxon>Eukaryota</taxon>
        <taxon>Fungi</taxon>
        <taxon>Dikarya</taxon>
        <taxon>Ascomycota</taxon>
        <taxon>Pezizomycotina</taxon>
        <taxon>Dothideomycetes</taxon>
        <taxon>Dothideomycetidae</taxon>
        <taxon>Mycosphaerellales</taxon>
        <taxon>Mycosphaerellaceae</taxon>
        <taxon>Cercospora</taxon>
    </lineage>
</organism>
<dbReference type="SUPFAM" id="SSF51735">
    <property type="entry name" value="NAD(P)-binding Rossmann-fold domains"/>
    <property type="match status" value="1"/>
</dbReference>
<keyword evidence="6" id="KW-1185">Reference proteome</keyword>
<protein>
    <submittedName>
        <fullName evidence="3">Momilactone A synthase</fullName>
    </submittedName>
</protein>
<reference evidence="3 5" key="1">
    <citation type="submission" date="2015-10" db="EMBL/GenBank/DDBJ databases">
        <title>The cercosporin biosynthetic gene cluster was horizontally transferred to several fungal lineages and shown to be expanded in Cercospora beticola based on microsynteny with recipient genomes.</title>
        <authorList>
            <person name="De Jonge R."/>
            <person name="Ebert M.K."/>
            <person name="Suttle J.C."/>
            <person name="Jurick Ii W.M."/>
            <person name="Secor G.A."/>
            <person name="Thomma B.P."/>
            <person name="Van De Peer Y."/>
            <person name="Bolton M.D."/>
        </authorList>
    </citation>
    <scope>NUCLEOTIDE SEQUENCE [LARGE SCALE GENOMIC DNA]</scope>
    <source>
        <strain evidence="3 5">09-40</strain>
    </source>
</reference>
<dbReference type="InterPro" id="IPR036291">
    <property type="entry name" value="NAD(P)-bd_dom_sf"/>
</dbReference>
<evidence type="ECO:0000256" key="2">
    <source>
        <dbReference type="ARBA" id="ARBA00023002"/>
    </source>
</evidence>
<dbReference type="GO" id="GO:0016491">
    <property type="term" value="F:oxidoreductase activity"/>
    <property type="evidence" value="ECO:0007669"/>
    <property type="project" value="UniProtKB-KW"/>
</dbReference>
<dbReference type="EMBL" id="CP134190">
    <property type="protein sequence ID" value="WPB05955.1"/>
    <property type="molecule type" value="Genomic_DNA"/>
</dbReference>